<gene>
    <name evidence="2" type="ORF">METZ01_LOCUS349016</name>
</gene>
<protein>
    <submittedName>
        <fullName evidence="2">Uncharacterized protein</fullName>
    </submittedName>
</protein>
<organism evidence="2">
    <name type="scientific">marine metagenome</name>
    <dbReference type="NCBI Taxonomy" id="408172"/>
    <lineage>
        <taxon>unclassified sequences</taxon>
        <taxon>metagenomes</taxon>
        <taxon>ecological metagenomes</taxon>
    </lineage>
</organism>
<evidence type="ECO:0000256" key="1">
    <source>
        <dbReference type="SAM" id="MobiDB-lite"/>
    </source>
</evidence>
<evidence type="ECO:0000313" key="2">
    <source>
        <dbReference type="EMBL" id="SVC96162.1"/>
    </source>
</evidence>
<reference evidence="2" key="1">
    <citation type="submission" date="2018-05" db="EMBL/GenBank/DDBJ databases">
        <authorList>
            <person name="Lanie J.A."/>
            <person name="Ng W.-L."/>
            <person name="Kazmierczak K.M."/>
            <person name="Andrzejewski T.M."/>
            <person name="Davidsen T.M."/>
            <person name="Wayne K.J."/>
            <person name="Tettelin H."/>
            <person name="Glass J.I."/>
            <person name="Rusch D."/>
            <person name="Podicherti R."/>
            <person name="Tsui H.-C.T."/>
            <person name="Winkler M.E."/>
        </authorList>
    </citation>
    <scope>NUCLEOTIDE SEQUENCE</scope>
</reference>
<proteinExistence type="predicted"/>
<dbReference type="AlphaFoldDB" id="A0A382RG12"/>
<accession>A0A382RG12</accession>
<dbReference type="EMBL" id="UINC01121186">
    <property type="protein sequence ID" value="SVC96162.1"/>
    <property type="molecule type" value="Genomic_DNA"/>
</dbReference>
<feature type="region of interest" description="Disordered" evidence="1">
    <location>
        <begin position="1"/>
        <end position="25"/>
    </location>
</feature>
<name>A0A382RG12_9ZZZZ</name>
<sequence>MGTVNMENDNYIYDDQGRPIPPSQNELNILPEDGGDLWNRLGFEGSP</sequence>
<feature type="non-terminal residue" evidence="2">
    <location>
        <position position="47"/>
    </location>
</feature>